<dbReference type="AlphaFoldDB" id="A0A6J7BSE0"/>
<dbReference type="GO" id="GO:0016020">
    <property type="term" value="C:membrane"/>
    <property type="evidence" value="ECO:0007669"/>
    <property type="project" value="InterPro"/>
</dbReference>
<dbReference type="PANTHER" id="PTHR33695">
    <property type="entry name" value="LIPOPROTEIN SIGNAL PEPTIDASE"/>
    <property type="match status" value="1"/>
</dbReference>
<dbReference type="HAMAP" id="MF_00161">
    <property type="entry name" value="LspA"/>
    <property type="match status" value="1"/>
</dbReference>
<dbReference type="GO" id="GO:0006508">
    <property type="term" value="P:proteolysis"/>
    <property type="evidence" value="ECO:0007669"/>
    <property type="project" value="UniProtKB-KW"/>
</dbReference>
<evidence type="ECO:0000256" key="2">
    <source>
        <dbReference type="ARBA" id="ARBA00022670"/>
    </source>
</evidence>
<evidence type="ECO:0000313" key="9">
    <source>
        <dbReference type="EMBL" id="CAB4341755.1"/>
    </source>
</evidence>
<evidence type="ECO:0000313" key="12">
    <source>
        <dbReference type="EMBL" id="CAB4848667.1"/>
    </source>
</evidence>
<keyword evidence="2" id="KW-0645">Protease</keyword>
<evidence type="ECO:0000256" key="5">
    <source>
        <dbReference type="ARBA" id="ARBA00022989"/>
    </source>
</evidence>
<evidence type="ECO:0000313" key="10">
    <source>
        <dbReference type="EMBL" id="CAB4707013.1"/>
    </source>
</evidence>
<dbReference type="EMBL" id="CAESAD010000007">
    <property type="protein sequence ID" value="CAB4341755.1"/>
    <property type="molecule type" value="Genomic_DNA"/>
</dbReference>
<evidence type="ECO:0000256" key="1">
    <source>
        <dbReference type="ARBA" id="ARBA00022475"/>
    </source>
</evidence>
<evidence type="ECO:0000313" key="11">
    <source>
        <dbReference type="EMBL" id="CAB4793182.1"/>
    </source>
</evidence>
<evidence type="ECO:0000313" key="8">
    <source>
        <dbReference type="EMBL" id="CAB4333811.1"/>
    </source>
</evidence>
<evidence type="ECO:0000256" key="6">
    <source>
        <dbReference type="ARBA" id="ARBA00023136"/>
    </source>
</evidence>
<feature type="transmembrane region" description="Helical" evidence="7">
    <location>
        <begin position="94"/>
        <end position="115"/>
    </location>
</feature>
<dbReference type="NCBIfam" id="TIGR00077">
    <property type="entry name" value="lspA"/>
    <property type="match status" value="1"/>
</dbReference>
<evidence type="ECO:0000256" key="4">
    <source>
        <dbReference type="ARBA" id="ARBA00022801"/>
    </source>
</evidence>
<evidence type="ECO:0000256" key="3">
    <source>
        <dbReference type="ARBA" id="ARBA00022692"/>
    </source>
</evidence>
<feature type="transmembrane region" description="Helical" evidence="7">
    <location>
        <begin position="135"/>
        <end position="156"/>
    </location>
</feature>
<accession>A0A6J7BSE0</accession>
<dbReference type="GO" id="GO:0004190">
    <property type="term" value="F:aspartic-type endopeptidase activity"/>
    <property type="evidence" value="ECO:0007669"/>
    <property type="project" value="InterPro"/>
</dbReference>
<keyword evidence="3 7" id="KW-0812">Transmembrane</keyword>
<dbReference type="EMBL" id="CAFBIX010000031">
    <property type="protein sequence ID" value="CAB4848667.1"/>
    <property type="molecule type" value="Genomic_DNA"/>
</dbReference>
<protein>
    <submittedName>
        <fullName evidence="12">Unannotated protein</fullName>
    </submittedName>
</protein>
<keyword evidence="5 7" id="KW-1133">Transmembrane helix</keyword>
<dbReference type="PRINTS" id="PR00781">
    <property type="entry name" value="LIPOSIGPTASE"/>
</dbReference>
<gene>
    <name evidence="10" type="ORF">UFOPK2648_00652</name>
    <name evidence="11" type="ORF">UFOPK3037_00087</name>
    <name evidence="12" type="ORF">UFOPK3278_00854</name>
    <name evidence="8" type="ORF">UFOPK3406_00425</name>
    <name evidence="9" type="ORF">UFOPK3925_01055</name>
    <name evidence="13" type="ORF">UFOPK4097_00723</name>
</gene>
<dbReference type="Pfam" id="PF01252">
    <property type="entry name" value="Peptidase_A8"/>
    <property type="match status" value="1"/>
</dbReference>
<sequence>MSVKTVPNVVYRRHLLLTALLVLLLDIATKVWAVAKLENQAEIPIIGEFLKLSFVRNPGAAFSFGTSVTWVFTLIAIAVSISILVLAKSVTNSAWAIALGGLLGGALGNLVDRIFRSPEVFHGHVVDFISLPNYPMFNISDSAVVLSSVAMVMLSIRGVEYRTPSAFSETNNSDPS</sequence>
<proteinExistence type="inferred from homology"/>
<feature type="transmembrane region" description="Helical" evidence="7">
    <location>
        <begin position="60"/>
        <end position="87"/>
    </location>
</feature>
<dbReference type="EMBL" id="CAFBPK010000009">
    <property type="protein sequence ID" value="CAB5017523.1"/>
    <property type="molecule type" value="Genomic_DNA"/>
</dbReference>
<dbReference type="EMBL" id="CAESAI010000006">
    <property type="protein sequence ID" value="CAB4333811.1"/>
    <property type="molecule type" value="Genomic_DNA"/>
</dbReference>
<keyword evidence="6 7" id="KW-0472">Membrane</keyword>
<name>A0A6J7BSE0_9ZZZZ</name>
<reference evidence="12" key="1">
    <citation type="submission" date="2020-05" db="EMBL/GenBank/DDBJ databases">
        <authorList>
            <person name="Chiriac C."/>
            <person name="Salcher M."/>
            <person name="Ghai R."/>
            <person name="Kavagutti S V."/>
        </authorList>
    </citation>
    <scope>NUCLEOTIDE SEQUENCE</scope>
</reference>
<dbReference type="EMBL" id="CAEZYC010000028">
    <property type="protein sequence ID" value="CAB4707013.1"/>
    <property type="molecule type" value="Genomic_DNA"/>
</dbReference>
<keyword evidence="4" id="KW-0378">Hydrolase</keyword>
<evidence type="ECO:0000313" key="13">
    <source>
        <dbReference type="EMBL" id="CAB5017523.1"/>
    </source>
</evidence>
<dbReference type="PROSITE" id="PS00855">
    <property type="entry name" value="SPASE_II"/>
    <property type="match status" value="1"/>
</dbReference>
<dbReference type="InterPro" id="IPR001872">
    <property type="entry name" value="Peptidase_A8"/>
</dbReference>
<dbReference type="EMBL" id="CAFAAO010000001">
    <property type="protein sequence ID" value="CAB4793182.1"/>
    <property type="molecule type" value="Genomic_DNA"/>
</dbReference>
<dbReference type="PANTHER" id="PTHR33695:SF1">
    <property type="entry name" value="LIPOPROTEIN SIGNAL PEPTIDASE"/>
    <property type="match status" value="1"/>
</dbReference>
<keyword evidence="1" id="KW-1003">Cell membrane</keyword>
<evidence type="ECO:0000256" key="7">
    <source>
        <dbReference type="SAM" id="Phobius"/>
    </source>
</evidence>
<organism evidence="12">
    <name type="scientific">freshwater metagenome</name>
    <dbReference type="NCBI Taxonomy" id="449393"/>
    <lineage>
        <taxon>unclassified sequences</taxon>
        <taxon>metagenomes</taxon>
        <taxon>ecological metagenomes</taxon>
    </lineage>
</organism>